<dbReference type="Pfam" id="PF00753">
    <property type="entry name" value="Lactamase_B"/>
    <property type="match status" value="1"/>
</dbReference>
<dbReference type="SMART" id="SM00849">
    <property type="entry name" value="Lactamase_B"/>
    <property type="match status" value="1"/>
</dbReference>
<comment type="caution">
    <text evidence="6">The sequence shown here is derived from an EMBL/GenBank/DDBJ whole genome shotgun (WGS) entry which is preliminary data.</text>
</comment>
<protein>
    <recommendedName>
        <fullName evidence="5">Metallo-beta-lactamase domain-containing protein</fullName>
    </recommendedName>
</protein>
<name>A0ABM8Q1M4_9BACT</name>
<organism evidence="6 7">
    <name type="scientific">Campylobacter suis</name>
    <dbReference type="NCBI Taxonomy" id="2790657"/>
    <lineage>
        <taxon>Bacteria</taxon>
        <taxon>Pseudomonadati</taxon>
        <taxon>Campylobacterota</taxon>
        <taxon>Epsilonproteobacteria</taxon>
        <taxon>Campylobacterales</taxon>
        <taxon>Campylobacteraceae</taxon>
        <taxon>Campylobacter</taxon>
    </lineage>
</organism>
<evidence type="ECO:0000256" key="2">
    <source>
        <dbReference type="ARBA" id="ARBA00022723"/>
    </source>
</evidence>
<sequence length="199" mass="22680">MEILSKAFGAYSTNCYIVNLGGKQAVIDPGDGAFGWVMQNAKNLKAIICTHGHFDHIYDVCEIKKASLAPIFIHRDDAFMLENDIFNEGYHVCKPDFAVDEGAYECEGFSFEFMHFTGHTPGCSMVRFEDVVFSGDFLFKDSIGRWDFPYSNKNDMIKSLEKAMKLQGDFRILPGHGGETSLQRERQNFTSWLQYVKMH</sequence>
<keyword evidence="3" id="KW-0378">Hydrolase</keyword>
<gene>
    <name evidence="6" type="ORF">LMG8286_00486</name>
</gene>
<keyword evidence="7" id="KW-1185">Reference proteome</keyword>
<proteinExistence type="predicted"/>
<accession>A0ABM8Q1M4</accession>
<dbReference type="CDD" id="cd06262">
    <property type="entry name" value="metallo-hydrolase-like_MBL-fold"/>
    <property type="match status" value="1"/>
</dbReference>
<keyword evidence="4" id="KW-0862">Zinc</keyword>
<dbReference type="PANTHER" id="PTHR46233">
    <property type="entry name" value="HYDROXYACYLGLUTATHIONE HYDROLASE GLOC"/>
    <property type="match status" value="1"/>
</dbReference>
<dbReference type="Gene3D" id="3.60.15.10">
    <property type="entry name" value="Ribonuclease Z/Hydroxyacylglutathione hydrolase-like"/>
    <property type="match status" value="1"/>
</dbReference>
<evidence type="ECO:0000256" key="4">
    <source>
        <dbReference type="ARBA" id="ARBA00022833"/>
    </source>
</evidence>
<evidence type="ECO:0000256" key="3">
    <source>
        <dbReference type="ARBA" id="ARBA00022801"/>
    </source>
</evidence>
<keyword evidence="2" id="KW-0479">Metal-binding</keyword>
<feature type="domain" description="Metallo-beta-lactamase" evidence="5">
    <location>
        <begin position="12"/>
        <end position="176"/>
    </location>
</feature>
<dbReference type="InterPro" id="IPR051453">
    <property type="entry name" value="MBL_Glyoxalase_II"/>
</dbReference>
<dbReference type="InterPro" id="IPR036866">
    <property type="entry name" value="RibonucZ/Hydroxyglut_hydro"/>
</dbReference>
<dbReference type="InterPro" id="IPR001279">
    <property type="entry name" value="Metallo-B-lactamas"/>
</dbReference>
<dbReference type="SUPFAM" id="SSF56281">
    <property type="entry name" value="Metallo-hydrolase/oxidoreductase"/>
    <property type="match status" value="1"/>
</dbReference>
<dbReference type="EMBL" id="CAJHOE010000001">
    <property type="protein sequence ID" value="CAD7286685.1"/>
    <property type="molecule type" value="Genomic_DNA"/>
</dbReference>
<evidence type="ECO:0000259" key="5">
    <source>
        <dbReference type="SMART" id="SM00849"/>
    </source>
</evidence>
<dbReference type="RefSeq" id="WP_230056271.1">
    <property type="nucleotide sequence ID" value="NZ_CAJHOE010000001.1"/>
</dbReference>
<dbReference type="PANTHER" id="PTHR46233:SF3">
    <property type="entry name" value="HYDROXYACYLGLUTATHIONE HYDROLASE GLOC"/>
    <property type="match status" value="1"/>
</dbReference>
<evidence type="ECO:0000313" key="6">
    <source>
        <dbReference type="EMBL" id="CAD7286685.1"/>
    </source>
</evidence>
<evidence type="ECO:0000313" key="7">
    <source>
        <dbReference type="Proteomes" id="UP000789359"/>
    </source>
</evidence>
<comment type="cofactor">
    <cofactor evidence="1">
        <name>Zn(2+)</name>
        <dbReference type="ChEBI" id="CHEBI:29105"/>
    </cofactor>
</comment>
<evidence type="ECO:0000256" key="1">
    <source>
        <dbReference type="ARBA" id="ARBA00001947"/>
    </source>
</evidence>
<reference evidence="6 7" key="1">
    <citation type="submission" date="2020-11" db="EMBL/GenBank/DDBJ databases">
        <authorList>
            <person name="Peeters C."/>
        </authorList>
    </citation>
    <scope>NUCLEOTIDE SEQUENCE [LARGE SCALE GENOMIC DNA]</scope>
    <source>
        <strain evidence="6 7">LMG 8286</strain>
    </source>
</reference>
<dbReference type="Proteomes" id="UP000789359">
    <property type="component" value="Unassembled WGS sequence"/>
</dbReference>